<dbReference type="Pfam" id="PF10382">
    <property type="entry name" value="ZGRF1-like_N"/>
    <property type="match status" value="1"/>
</dbReference>
<keyword evidence="13" id="KW-0539">Nucleus</keyword>
<gene>
    <name evidence="22" type="primary">ZGRF1</name>
</gene>
<dbReference type="Gene3D" id="3.40.50.300">
    <property type="entry name" value="P-loop containing nucleotide triphosphate hydrolases"/>
    <property type="match status" value="2"/>
</dbReference>
<proteinExistence type="predicted"/>
<keyword evidence="2" id="KW-0597">Phosphoprotein</keyword>
<accession>A0A670IRS4</accession>
<evidence type="ECO:0000256" key="20">
    <source>
        <dbReference type="SAM" id="MobiDB-lite"/>
    </source>
</evidence>
<name>A0A670IRS4_PODMU</name>
<evidence type="ECO:0000256" key="7">
    <source>
        <dbReference type="ARBA" id="ARBA00022801"/>
    </source>
</evidence>
<comment type="subcellular location">
    <subcellularLocation>
        <location evidence="1">Nucleus</location>
    </subcellularLocation>
</comment>
<evidence type="ECO:0000256" key="1">
    <source>
        <dbReference type="ARBA" id="ARBA00004123"/>
    </source>
</evidence>
<evidence type="ECO:0000313" key="22">
    <source>
        <dbReference type="Ensembl" id="ENSPMRP00000014720.1"/>
    </source>
</evidence>
<dbReference type="InterPro" id="IPR027417">
    <property type="entry name" value="P-loop_NTPase"/>
</dbReference>
<dbReference type="Pfam" id="PF13087">
    <property type="entry name" value="AAA_12"/>
    <property type="match status" value="1"/>
</dbReference>
<keyword evidence="3" id="KW-0479">Metal-binding</keyword>
<evidence type="ECO:0000256" key="5">
    <source>
        <dbReference type="ARBA" id="ARBA00022763"/>
    </source>
</evidence>
<evidence type="ECO:0000256" key="9">
    <source>
        <dbReference type="ARBA" id="ARBA00022833"/>
    </source>
</evidence>
<evidence type="ECO:0000256" key="11">
    <source>
        <dbReference type="ARBA" id="ARBA00023204"/>
    </source>
</evidence>
<dbReference type="PANTHER" id="PTHR28535">
    <property type="entry name" value="ZINC FINGER GRF-TYPE CONTAINING 1"/>
    <property type="match status" value="1"/>
</dbReference>
<evidence type="ECO:0000256" key="19">
    <source>
        <dbReference type="PROSITE-ProRule" id="PRU01343"/>
    </source>
</evidence>
<dbReference type="InterPro" id="IPR052800">
    <property type="entry name" value="DNA_Repair_Helicase_ZGRF1"/>
</dbReference>
<keyword evidence="10" id="KW-0067">ATP-binding</keyword>
<keyword evidence="8" id="KW-0347">Helicase</keyword>
<evidence type="ECO:0000256" key="4">
    <source>
        <dbReference type="ARBA" id="ARBA00022741"/>
    </source>
</evidence>
<reference evidence="22" key="3">
    <citation type="submission" date="2025-09" db="UniProtKB">
        <authorList>
            <consortium name="Ensembl"/>
        </authorList>
    </citation>
    <scope>IDENTIFICATION</scope>
</reference>
<comment type="subunit">
    <text evidence="16">Interacts with DNA repair protein RAD51; the interaction promotes RAD51 strand exchange activity. Also interacts with DNA repair proteins EXO1 and BRCA1; the interactions are increased following DNA damage induction.</text>
</comment>
<dbReference type="SUPFAM" id="SSF52540">
    <property type="entry name" value="P-loop containing nucleoside triphosphate hydrolases"/>
    <property type="match status" value="1"/>
</dbReference>
<dbReference type="OMA" id="EGTRPGM"/>
<dbReference type="Proteomes" id="UP000472272">
    <property type="component" value="Chromosome 9"/>
</dbReference>
<dbReference type="GO" id="GO:0005524">
    <property type="term" value="F:ATP binding"/>
    <property type="evidence" value="ECO:0007669"/>
    <property type="project" value="UniProtKB-KW"/>
</dbReference>
<dbReference type="GO" id="GO:0006302">
    <property type="term" value="P:double-strand break repair"/>
    <property type="evidence" value="ECO:0007669"/>
    <property type="project" value="TreeGrafter"/>
</dbReference>
<evidence type="ECO:0000256" key="15">
    <source>
        <dbReference type="ARBA" id="ARBA00048954"/>
    </source>
</evidence>
<evidence type="ECO:0000256" key="14">
    <source>
        <dbReference type="ARBA" id="ARBA00044969"/>
    </source>
</evidence>
<dbReference type="GO" id="GO:0008270">
    <property type="term" value="F:zinc ion binding"/>
    <property type="evidence" value="ECO:0007669"/>
    <property type="project" value="UniProtKB-KW"/>
</dbReference>
<keyword evidence="11" id="KW-0234">DNA repair</keyword>
<dbReference type="PANTHER" id="PTHR28535:SF1">
    <property type="entry name" value="PROTEIN ZGRF1"/>
    <property type="match status" value="1"/>
</dbReference>
<evidence type="ECO:0000256" key="2">
    <source>
        <dbReference type="ARBA" id="ARBA00022553"/>
    </source>
</evidence>
<dbReference type="GO" id="GO:0016787">
    <property type="term" value="F:hydrolase activity"/>
    <property type="evidence" value="ECO:0007669"/>
    <property type="project" value="UniProtKB-KW"/>
</dbReference>
<dbReference type="InterPro" id="IPR047187">
    <property type="entry name" value="SF1_C_Upf1"/>
</dbReference>
<feature type="compositionally biased region" description="Basic and acidic residues" evidence="20">
    <location>
        <begin position="2062"/>
        <end position="2074"/>
    </location>
</feature>
<evidence type="ECO:0000256" key="12">
    <source>
        <dbReference type="ARBA" id="ARBA00023235"/>
    </source>
</evidence>
<keyword evidence="5" id="KW-0227">DNA damage</keyword>
<feature type="domain" description="GRF-type" evidence="21">
    <location>
        <begin position="1333"/>
        <end position="1375"/>
    </location>
</feature>
<feature type="region of interest" description="Disordered" evidence="20">
    <location>
        <begin position="2062"/>
        <end position="2086"/>
    </location>
</feature>
<dbReference type="GO" id="GO:0035861">
    <property type="term" value="C:site of double-strand break"/>
    <property type="evidence" value="ECO:0007669"/>
    <property type="project" value="TreeGrafter"/>
</dbReference>
<dbReference type="FunFam" id="3.40.50.300:FF:001087">
    <property type="entry name" value="ZGRF1 isoform 9"/>
    <property type="match status" value="1"/>
</dbReference>
<organism evidence="22 23">
    <name type="scientific">Podarcis muralis</name>
    <name type="common">Wall lizard</name>
    <name type="synonym">Lacerta muralis</name>
    <dbReference type="NCBI Taxonomy" id="64176"/>
    <lineage>
        <taxon>Eukaryota</taxon>
        <taxon>Metazoa</taxon>
        <taxon>Chordata</taxon>
        <taxon>Craniata</taxon>
        <taxon>Vertebrata</taxon>
        <taxon>Euteleostomi</taxon>
        <taxon>Lepidosauria</taxon>
        <taxon>Squamata</taxon>
        <taxon>Bifurcata</taxon>
        <taxon>Unidentata</taxon>
        <taxon>Episquamata</taxon>
        <taxon>Laterata</taxon>
        <taxon>Lacertibaenia</taxon>
        <taxon>Lacertidae</taxon>
        <taxon>Podarcis</taxon>
    </lineage>
</organism>
<evidence type="ECO:0000256" key="3">
    <source>
        <dbReference type="ARBA" id="ARBA00022723"/>
    </source>
</evidence>
<evidence type="ECO:0000256" key="13">
    <source>
        <dbReference type="ARBA" id="ARBA00023242"/>
    </source>
</evidence>
<dbReference type="PROSITE" id="PS51999">
    <property type="entry name" value="ZF_GRF"/>
    <property type="match status" value="1"/>
</dbReference>
<evidence type="ECO:0000259" key="21">
    <source>
        <dbReference type="PROSITE" id="PS51999"/>
    </source>
</evidence>
<dbReference type="InterPro" id="IPR041677">
    <property type="entry name" value="DNA2/NAM7_AAA_11"/>
</dbReference>
<dbReference type="EC" id="5.6.2.3" evidence="14"/>
<dbReference type="InterPro" id="IPR041679">
    <property type="entry name" value="DNA2/NAM7-like_C"/>
</dbReference>
<protein>
    <recommendedName>
        <fullName evidence="17">5'-3' DNA helicase ZGRF1</fullName>
        <ecNumber evidence="14">5.6.2.3</ecNumber>
    </recommendedName>
    <alternativeName>
        <fullName evidence="18">GRF-type zinc finger domain-containing protein 1</fullName>
    </alternativeName>
</protein>
<evidence type="ECO:0000256" key="17">
    <source>
        <dbReference type="ARBA" id="ARBA00072540"/>
    </source>
</evidence>
<dbReference type="Ensembl" id="ENSPMRT00000015725.1">
    <property type="protein sequence ID" value="ENSPMRP00000014720.1"/>
    <property type="gene ID" value="ENSPMRG00000009831.1"/>
</dbReference>
<keyword evidence="4" id="KW-0547">Nucleotide-binding</keyword>
<dbReference type="InterPro" id="IPR018838">
    <property type="entry name" value="ZGRF1-like_N"/>
</dbReference>
<keyword evidence="9" id="KW-0862">Zinc</keyword>
<dbReference type="InterPro" id="IPR010666">
    <property type="entry name" value="Znf_GRF"/>
</dbReference>
<evidence type="ECO:0000256" key="8">
    <source>
        <dbReference type="ARBA" id="ARBA00022806"/>
    </source>
</evidence>
<evidence type="ECO:0000313" key="23">
    <source>
        <dbReference type="Proteomes" id="UP000472272"/>
    </source>
</evidence>
<sequence>MHVCLWFLDIKFNCFKQDIISFRWYKIWKCKPAMMASQEFTVLYTHQKTKKSKVWQDGILKSPLGGNKATLCDDKGQVLDSIFVKFQVKPGDDLESEKYLITVEAEKTSETGFSDQPKNTEVPVLIRNHLKSSAFSSLRLPVGLKRKHTGFQGPRQVEKKMTTMEVSAAVASPSSKDPHSSFPSQFYASSPLFSVPYNTKLHSELNQNAFKVNGSDADSVTPPAFTHKVVQSRIHSTDGEDGEYLEPGFQLDNGMAKSIYHASNSVAVLQNARSKAQILAILSGGQKKVSEDETNISLGNQSPALMKSEFHQEGSLLSESPRSTESFFKEKMAPLLSSANNTTKETIKYIAPLHFSEKNVKTKSRWDVYLPLSLAEKSPDKVEGEYNDKNASDLQDLMEDGTDNRSQYTEDHKKILEVPVSLEINMSPVSNSSVKHQPHSIVPAKSIVWKENGTVLSSVDSMNYSDCNADKLSTSNKCTEIDNLDGFCHQTQNESYPVICSERFSNNSADEEFGDTEKQFIEVNFNLLDKLEFSDTEDGKLHTNHTFSQGSACFKGETEAPFETGVQVNSNIKVCSSQGEDNVQSTFLQGGGVNYVSECQSLQVCDEISEEPNKKEENCATLPFLKKLPHSEAIIVDEKVETNAINIQNICNHRDLGTDLLMVNDMDCDVNDSEYHNPTTRLGKGNVPAILHGCLMDKSNEEGIEVEAGNCQPSSLGICHNNMKQSNHLLVLTEKYNISHGSPQYISDKNDAASEKNLDLRQLPHPLTCETSDESQMDRNENAVNNLDFFNKFSKYEGKDSICVESSLDSSSLPQLVNGFSLLKSLTEHSTALESLQMIEESTSLLPRERLRKKQKPTGPKVMQQFPDVPLSEDVQITSCLRSGSPKMDTSSNTDAEKPTAATVNMLHDQVPFEVADSQTKLVEFQGYQVRGSAASEIMMRVPSSHLRWDPQADMTEFELATKDGCFFSAQELGSPVLPSFIQSSQPPDCHFPPNSSSEKAVIEAEENYFLVTRVSPDLPMDNAKSFFQMEESSCPEDDDMSILLLPLRARTPVVTLPVDGEVPDLVYSSVKTCERGQQSFGFSGISMYGKSKILGPEDRMCETFVREKCREERHGVITQSAFPNVSEQKRQSKWQKYQNTTHSDLRTQNSSEVVMTDDIRAESAFGMPLHDIGEGWSHAINESPPDFGHPQMLKSVLCKQQRNFSSQDSVSEGQKLSLHLNQNFSTEEGLKVLGQLNCHSSTRHTKNTCELFFPSVEMVNSTNVPKRQMYIPAEFQSPAHYKQVFTSALMEHLNILLFELSQKLHRALEKVDISFYTSVKRGQGQENSAPLCNHKMASKLVMVKKEGPNKGRLFYACDAPRGNRCDFFKWLEDVNPGQKESRPGVVLHDTKSIGTYLRSQNVSLYEECQLLMRKAFDVQRKQFGKLKKFNIVNANLDCDSKSKLYLKLNQKEHSSVYSKDDLWVVSKTLTFEPLDTFIASSVFFGPSSSNELELIPLKGYSPSNWRSNMIVHALLVCNASTELTTLRNIEENISSGTLPIMEHLLTKSFKASSSRVNKRKFKPPALNTNTITTGALSPETIINLANNMIQTFHLNKDQATALIQIGAMMTLQGIDTETGKRQALPITIIHGVFGSGKSYLLAIVILFLVQIFETGEGTDGKKSVPWKVLISSSTNVAVDRVLLCLLDLGFEEFIRVGSIRKIAKPILPHSLHAGSGSESEQLKELHALMKDDLTLAEKIFVRKTIELHKLGTNKALLQQVRVVGATCAACPFSCMKNLKFPIVILDECSQMTEPASLLPIARFECEKLILVGDPKQLPPTIQGSESAHSNGLEQTLFDRLCLMGHEPILLRTQYRCHPAISAITNDLFYEGSLLDGISEADRSPLIDWLPTLCFYNVNGLEQVEKDNSFHNLAESFFTVKLIQSLIASGIEGNRIGVISLYKSQMSKICNLLNAVHSDASQIKAVQVSTVDAFQGAEKEIIILSCVRTKQVGFIDSEKRVNVALTRGKRHLLIVGNQNCLSKNKLWRCIIQHCAGRKNGLQHVSQCEQQLNDIIKSYVERKKEEEEMNKEKEKSKRKSLSQKTSD</sequence>
<evidence type="ECO:0000256" key="16">
    <source>
        <dbReference type="ARBA" id="ARBA00066212"/>
    </source>
</evidence>
<evidence type="ECO:0000256" key="6">
    <source>
        <dbReference type="ARBA" id="ARBA00022771"/>
    </source>
</evidence>
<comment type="catalytic activity">
    <reaction evidence="15">
        <text>ATP + H2O = ADP + phosphate + H(+)</text>
        <dbReference type="Rhea" id="RHEA:13065"/>
        <dbReference type="ChEBI" id="CHEBI:15377"/>
        <dbReference type="ChEBI" id="CHEBI:15378"/>
        <dbReference type="ChEBI" id="CHEBI:30616"/>
        <dbReference type="ChEBI" id="CHEBI:43474"/>
        <dbReference type="ChEBI" id="CHEBI:456216"/>
        <dbReference type="EC" id="5.6.2.3"/>
    </reaction>
</comment>
<dbReference type="GO" id="GO:0005634">
    <property type="term" value="C:nucleus"/>
    <property type="evidence" value="ECO:0007669"/>
    <property type="project" value="UniProtKB-SubCell"/>
</dbReference>
<dbReference type="GeneTree" id="ENSGT00940000162335"/>
<dbReference type="GO" id="GO:0043139">
    <property type="term" value="F:5'-3' DNA helicase activity"/>
    <property type="evidence" value="ECO:0007669"/>
    <property type="project" value="UniProtKB-EC"/>
</dbReference>
<reference evidence="22" key="2">
    <citation type="submission" date="2025-08" db="UniProtKB">
        <authorList>
            <consortium name="Ensembl"/>
        </authorList>
    </citation>
    <scope>IDENTIFICATION</scope>
</reference>
<keyword evidence="6 19" id="KW-0863">Zinc-finger</keyword>
<reference evidence="22 23" key="1">
    <citation type="journal article" date="2019" name="Proc. Natl. Acad. Sci. U.S.A.">
        <title>Regulatory changes in pterin and carotenoid genes underlie balanced color polymorphisms in the wall lizard.</title>
        <authorList>
            <person name="Andrade P."/>
            <person name="Pinho C."/>
            <person name="Perez I de Lanuza G."/>
            <person name="Afonso S."/>
            <person name="Brejcha J."/>
            <person name="Rubin C.J."/>
            <person name="Wallerman O."/>
            <person name="Pereira P."/>
            <person name="Sabatino S.J."/>
            <person name="Bellati A."/>
            <person name="Pellitteri-Rosa D."/>
            <person name="Bosakova Z."/>
            <person name="Bunikis I."/>
            <person name="Carretero M.A."/>
            <person name="Feiner N."/>
            <person name="Marsik P."/>
            <person name="Pauperio F."/>
            <person name="Salvi D."/>
            <person name="Soler L."/>
            <person name="While G.M."/>
            <person name="Uller T."/>
            <person name="Font E."/>
            <person name="Andersson L."/>
            <person name="Carneiro M."/>
        </authorList>
    </citation>
    <scope>NUCLEOTIDE SEQUENCE</scope>
</reference>
<evidence type="ECO:0000256" key="10">
    <source>
        <dbReference type="ARBA" id="ARBA00022840"/>
    </source>
</evidence>
<dbReference type="CDD" id="cd18808">
    <property type="entry name" value="SF1_C_Upf1"/>
    <property type="match status" value="1"/>
</dbReference>
<dbReference type="Pfam" id="PF06839">
    <property type="entry name" value="Zn_ribbon_GRF"/>
    <property type="match status" value="1"/>
</dbReference>
<evidence type="ECO:0000256" key="18">
    <source>
        <dbReference type="ARBA" id="ARBA00083828"/>
    </source>
</evidence>
<keyword evidence="12" id="KW-0413">Isomerase</keyword>
<dbReference type="Pfam" id="PF13086">
    <property type="entry name" value="AAA_11"/>
    <property type="match status" value="1"/>
</dbReference>
<keyword evidence="23" id="KW-1185">Reference proteome</keyword>
<keyword evidence="7" id="KW-0378">Hydrolase</keyword>